<dbReference type="InterPro" id="IPR051679">
    <property type="entry name" value="DASS-Related_Transporters"/>
</dbReference>
<reference evidence="7" key="1">
    <citation type="submission" date="2022-10" db="EMBL/GenBank/DDBJ databases">
        <authorList>
            <person name="Yu W.X."/>
        </authorList>
    </citation>
    <scope>NUCLEOTIDE SEQUENCE</scope>
    <source>
        <strain evidence="7">D04</strain>
    </source>
</reference>
<dbReference type="EMBL" id="JAPDPI010000021">
    <property type="protein sequence ID" value="MCW3806202.1"/>
    <property type="molecule type" value="Genomic_DNA"/>
</dbReference>
<evidence type="ECO:0000256" key="2">
    <source>
        <dbReference type="ARBA" id="ARBA00022475"/>
    </source>
</evidence>
<organism evidence="7 8">
    <name type="scientific">Plebeiibacterium marinum</name>
    <dbReference type="NCBI Taxonomy" id="2992111"/>
    <lineage>
        <taxon>Bacteria</taxon>
        <taxon>Pseudomonadati</taxon>
        <taxon>Bacteroidota</taxon>
        <taxon>Bacteroidia</taxon>
        <taxon>Marinilabiliales</taxon>
        <taxon>Marinilabiliaceae</taxon>
        <taxon>Plebeiibacterium</taxon>
    </lineage>
</organism>
<keyword evidence="5 6" id="KW-0472">Membrane</keyword>
<feature type="transmembrane region" description="Helical" evidence="6">
    <location>
        <begin position="279"/>
        <end position="296"/>
    </location>
</feature>
<evidence type="ECO:0000313" key="8">
    <source>
        <dbReference type="Proteomes" id="UP001207408"/>
    </source>
</evidence>
<keyword evidence="8" id="KW-1185">Reference proteome</keyword>
<comment type="subcellular location">
    <subcellularLocation>
        <location evidence="1">Cell membrane</location>
        <topology evidence="1">Multi-pass membrane protein</topology>
    </subcellularLocation>
</comment>
<feature type="transmembrane region" description="Helical" evidence="6">
    <location>
        <begin position="106"/>
        <end position="134"/>
    </location>
</feature>
<evidence type="ECO:0000256" key="1">
    <source>
        <dbReference type="ARBA" id="ARBA00004651"/>
    </source>
</evidence>
<feature type="transmembrane region" description="Helical" evidence="6">
    <location>
        <begin position="184"/>
        <end position="203"/>
    </location>
</feature>
<comment type="caution">
    <text evidence="7">The sequence shown here is derived from an EMBL/GenBank/DDBJ whole genome shotgun (WGS) entry which is preliminary data.</text>
</comment>
<keyword evidence="4 6" id="KW-1133">Transmembrane helix</keyword>
<evidence type="ECO:0000256" key="6">
    <source>
        <dbReference type="SAM" id="Phobius"/>
    </source>
</evidence>
<evidence type="ECO:0000256" key="5">
    <source>
        <dbReference type="ARBA" id="ARBA00023136"/>
    </source>
</evidence>
<proteinExistence type="predicted"/>
<dbReference type="RefSeq" id="WP_301199574.1">
    <property type="nucleotide sequence ID" value="NZ_JAPDPI010000021.1"/>
</dbReference>
<feature type="transmembrane region" description="Helical" evidence="6">
    <location>
        <begin position="223"/>
        <end position="242"/>
    </location>
</feature>
<dbReference type="PANTHER" id="PTHR43652">
    <property type="entry name" value="BASIC AMINO ACID ANTIPORTER YFCC-RELATED"/>
    <property type="match status" value="1"/>
</dbReference>
<feature type="transmembrane region" description="Helical" evidence="6">
    <location>
        <begin position="20"/>
        <end position="37"/>
    </location>
</feature>
<dbReference type="Proteomes" id="UP001207408">
    <property type="component" value="Unassembled WGS sequence"/>
</dbReference>
<dbReference type="GO" id="GO:0005886">
    <property type="term" value="C:plasma membrane"/>
    <property type="evidence" value="ECO:0007669"/>
    <property type="project" value="UniProtKB-SubCell"/>
</dbReference>
<name>A0AAE3MEM5_9BACT</name>
<feature type="transmembrane region" description="Helical" evidence="6">
    <location>
        <begin position="308"/>
        <end position="326"/>
    </location>
</feature>
<dbReference type="AlphaFoldDB" id="A0AAE3MEM5"/>
<evidence type="ECO:0000313" key="7">
    <source>
        <dbReference type="EMBL" id="MCW3806202.1"/>
    </source>
</evidence>
<feature type="transmembrane region" description="Helical" evidence="6">
    <location>
        <begin position="146"/>
        <end position="172"/>
    </location>
</feature>
<dbReference type="PANTHER" id="PTHR43652:SF2">
    <property type="entry name" value="BASIC AMINO ACID ANTIPORTER YFCC-RELATED"/>
    <property type="match status" value="1"/>
</dbReference>
<gene>
    <name evidence="7" type="ORF">OM074_11250</name>
</gene>
<accession>A0AAE3MEM5</accession>
<keyword evidence="2" id="KW-1003">Cell membrane</keyword>
<evidence type="ECO:0000256" key="4">
    <source>
        <dbReference type="ARBA" id="ARBA00022989"/>
    </source>
</evidence>
<dbReference type="Pfam" id="PF03606">
    <property type="entry name" value="DcuC"/>
    <property type="match status" value="1"/>
</dbReference>
<sequence>MKHLFPKSIKWSALKFPHVFILLAGVILFCSILTYLIPSGSYQRIQEQYGSSEKTIVIPDSYKQIPKHYSISGILLGKESDTLATPVSILQLLSAIPRGMTNASSIIFFLFIIGGTFGILQKSGTIVATIQALVHRFSDSGPLLTTILMICIGIGGSTIGMGEELIPLIPIFIITATKLGYDRIYGFSIVTLAAGIGFAASTTNPFTVQIAQGIAEVPIGSGMLPRIIFFVLCMATTLWYVLRYGKKIKNNPQRSVVADIYIAPDDSELQKIKLSWKHIWISIFCTVIFLLMLYFIQEKGWWINEMSAAFLLMGIGVAIISGLSLSEANRHFIKGMEEMLVPAMVVGFAKGIQVVLEDGQIMDTIIYYAATYLQQFPKIVAAEGMLVFQSLLNFFIPSGSGQAAVTMPLMAPLADILGITRQTAVLAFTLGDGFTNEIIPTSGLLMAMLSLANIPYVKWIRFVYPLFLLLMLYCFLFMAIAVLVGY</sequence>
<dbReference type="InterPro" id="IPR018385">
    <property type="entry name" value="C4_dicarb_anaerob_car-like"/>
</dbReference>
<evidence type="ECO:0000256" key="3">
    <source>
        <dbReference type="ARBA" id="ARBA00022692"/>
    </source>
</evidence>
<protein>
    <submittedName>
        <fullName evidence="7">AbgT family transporter</fullName>
    </submittedName>
</protein>
<feature type="transmembrane region" description="Helical" evidence="6">
    <location>
        <begin position="462"/>
        <end position="484"/>
    </location>
</feature>
<keyword evidence="3 6" id="KW-0812">Transmembrane</keyword>